<comment type="function">
    <text evidence="8">This protein binds specifically to 23S rRNA; its binding is stimulated by other ribosomal proteins, e.g., L4, L17, and L20. It is important during the early stages of 50S assembly. It makes multiple contacts with different domains of the 23S rRNA in the assembled 50S subunit and ribosome.</text>
</comment>
<dbReference type="PANTHER" id="PTHR13501">
    <property type="entry name" value="CHLOROPLAST 50S RIBOSOMAL PROTEIN L22-RELATED"/>
    <property type="match status" value="1"/>
</dbReference>
<comment type="caution">
    <text evidence="9">The sequence shown here is derived from an EMBL/GenBank/DDBJ whole genome shotgun (WGS) entry which is preliminary data.</text>
</comment>
<dbReference type="Proteomes" id="UP000176867">
    <property type="component" value="Unassembled WGS sequence"/>
</dbReference>
<keyword evidence="3 7" id="KW-0694">RNA-binding</keyword>
<evidence type="ECO:0000256" key="4">
    <source>
        <dbReference type="ARBA" id="ARBA00022980"/>
    </source>
</evidence>
<evidence type="ECO:0000256" key="3">
    <source>
        <dbReference type="ARBA" id="ARBA00022884"/>
    </source>
</evidence>
<dbReference type="AlphaFoldDB" id="A0A1F6G6W4"/>
<keyword evidence="5 6" id="KW-0687">Ribonucleoprotein</keyword>
<protein>
    <recommendedName>
        <fullName evidence="8">50S ribosomal protein L22</fullName>
    </recommendedName>
</protein>
<dbReference type="EMBL" id="MFMU01000004">
    <property type="protein sequence ID" value="OGG93851.1"/>
    <property type="molecule type" value="Genomic_DNA"/>
</dbReference>
<evidence type="ECO:0000256" key="7">
    <source>
        <dbReference type="RuleBase" id="RU004006"/>
    </source>
</evidence>
<dbReference type="Gene3D" id="3.90.470.10">
    <property type="entry name" value="Ribosomal protein L22/L17"/>
    <property type="match status" value="1"/>
</dbReference>
<comment type="similarity">
    <text evidence="1 6">Belongs to the universal ribosomal protein uL22 family.</text>
</comment>
<keyword evidence="4 6" id="KW-0689">Ribosomal protein</keyword>
<evidence type="ECO:0000313" key="9">
    <source>
        <dbReference type="EMBL" id="OGG93851.1"/>
    </source>
</evidence>
<dbReference type="InterPro" id="IPR001063">
    <property type="entry name" value="Ribosomal_uL22"/>
</dbReference>
<dbReference type="GO" id="GO:0019843">
    <property type="term" value="F:rRNA binding"/>
    <property type="evidence" value="ECO:0007669"/>
    <property type="project" value="UniProtKB-KW"/>
</dbReference>
<keyword evidence="2 7" id="KW-0699">rRNA-binding</keyword>
<reference evidence="9 10" key="1">
    <citation type="journal article" date="2016" name="Nat. Commun.">
        <title>Thousands of microbial genomes shed light on interconnected biogeochemical processes in an aquifer system.</title>
        <authorList>
            <person name="Anantharaman K."/>
            <person name="Brown C.T."/>
            <person name="Hug L.A."/>
            <person name="Sharon I."/>
            <person name="Castelle C.J."/>
            <person name="Probst A.J."/>
            <person name="Thomas B.C."/>
            <person name="Singh A."/>
            <person name="Wilkins M.J."/>
            <person name="Karaoz U."/>
            <person name="Brodie E.L."/>
            <person name="Williams K.H."/>
            <person name="Hubbard S.S."/>
            <person name="Banfield J.F."/>
        </authorList>
    </citation>
    <scope>NUCLEOTIDE SEQUENCE [LARGE SCALE GENOMIC DNA]</scope>
</reference>
<dbReference type="GO" id="GO:0003735">
    <property type="term" value="F:structural constituent of ribosome"/>
    <property type="evidence" value="ECO:0007669"/>
    <property type="project" value="InterPro"/>
</dbReference>
<dbReference type="SUPFAM" id="SSF54843">
    <property type="entry name" value="Ribosomal protein L22"/>
    <property type="match status" value="1"/>
</dbReference>
<evidence type="ECO:0000256" key="6">
    <source>
        <dbReference type="RuleBase" id="RU004005"/>
    </source>
</evidence>
<dbReference type="CDD" id="cd00336">
    <property type="entry name" value="Ribosomal_L22"/>
    <property type="match status" value="1"/>
</dbReference>
<sequence>MSNATLKSHNQTPRKVRLVTELVKGKKISVALSALQFLPKRAAEPIAKLIKSAVASAKEQGKNLDELIVKNIIVESAGMTKRFMPRAFGRASAIRRRKSRVIVTLS</sequence>
<proteinExistence type="inferred from homology"/>
<gene>
    <name evidence="9" type="ORF">A2609_00735</name>
</gene>
<dbReference type="PANTHER" id="PTHR13501:SF8">
    <property type="entry name" value="LARGE RIBOSOMAL SUBUNIT PROTEIN UL22M"/>
    <property type="match status" value="1"/>
</dbReference>
<dbReference type="GO" id="GO:0006412">
    <property type="term" value="P:translation"/>
    <property type="evidence" value="ECO:0007669"/>
    <property type="project" value="InterPro"/>
</dbReference>
<dbReference type="InterPro" id="IPR036394">
    <property type="entry name" value="Ribosomal_uL22_sf"/>
</dbReference>
<evidence type="ECO:0000256" key="1">
    <source>
        <dbReference type="ARBA" id="ARBA00009451"/>
    </source>
</evidence>
<evidence type="ECO:0000256" key="2">
    <source>
        <dbReference type="ARBA" id="ARBA00022730"/>
    </source>
</evidence>
<dbReference type="NCBIfam" id="TIGR01044">
    <property type="entry name" value="rplV_bact"/>
    <property type="match status" value="1"/>
</dbReference>
<evidence type="ECO:0000256" key="5">
    <source>
        <dbReference type="ARBA" id="ARBA00023274"/>
    </source>
</evidence>
<dbReference type="Pfam" id="PF00237">
    <property type="entry name" value="Ribosomal_L22"/>
    <property type="match status" value="1"/>
</dbReference>
<organism evidence="9 10">
    <name type="scientific">Candidatus Kaiserbacteria bacterium RIFOXYD1_FULL_47_14</name>
    <dbReference type="NCBI Taxonomy" id="1798533"/>
    <lineage>
        <taxon>Bacteria</taxon>
        <taxon>Candidatus Kaiseribacteriota</taxon>
    </lineage>
</organism>
<evidence type="ECO:0000313" key="10">
    <source>
        <dbReference type="Proteomes" id="UP000176867"/>
    </source>
</evidence>
<comment type="subunit">
    <text evidence="7">Part of the 50S ribosomal subunit.</text>
</comment>
<evidence type="ECO:0000256" key="8">
    <source>
        <dbReference type="RuleBase" id="RU004008"/>
    </source>
</evidence>
<dbReference type="InterPro" id="IPR005727">
    <property type="entry name" value="Ribosomal_uL22_bac/chlpt-type"/>
</dbReference>
<accession>A0A1F6G6W4</accession>
<dbReference type="GO" id="GO:0022625">
    <property type="term" value="C:cytosolic large ribosomal subunit"/>
    <property type="evidence" value="ECO:0007669"/>
    <property type="project" value="TreeGrafter"/>
</dbReference>
<dbReference type="STRING" id="1798533.A2609_00735"/>
<name>A0A1F6G6W4_9BACT</name>
<dbReference type="InterPro" id="IPR047867">
    <property type="entry name" value="Ribosomal_uL22_bac/org-type"/>
</dbReference>